<evidence type="ECO:0000256" key="4">
    <source>
        <dbReference type="ARBA" id="ARBA00022692"/>
    </source>
</evidence>
<dbReference type="SUPFAM" id="SSF81338">
    <property type="entry name" value="Aquaporin-like"/>
    <property type="match status" value="1"/>
</dbReference>
<evidence type="ECO:0000313" key="11">
    <source>
        <dbReference type="Proteomes" id="UP000308730"/>
    </source>
</evidence>
<comment type="similarity">
    <text evidence="2 8">Belongs to the MIP/aquaporin (TC 1.A.8) family.</text>
</comment>
<feature type="transmembrane region" description="Helical" evidence="9">
    <location>
        <begin position="9"/>
        <end position="30"/>
    </location>
</feature>
<dbReference type="PANTHER" id="PTHR43829:SF14">
    <property type="entry name" value="AQUAPORIN 3"/>
    <property type="match status" value="1"/>
</dbReference>
<dbReference type="AlphaFoldDB" id="A0A4S4N0S4"/>
<comment type="subcellular location">
    <subcellularLocation>
        <location evidence="1">Membrane</location>
        <topology evidence="1">Multi-pass membrane protein</topology>
    </subcellularLocation>
</comment>
<evidence type="ECO:0000256" key="5">
    <source>
        <dbReference type="ARBA" id="ARBA00022737"/>
    </source>
</evidence>
<evidence type="ECO:0000256" key="9">
    <source>
        <dbReference type="SAM" id="Phobius"/>
    </source>
</evidence>
<reference evidence="10 11" key="1">
    <citation type="submission" date="2019-02" db="EMBL/GenBank/DDBJ databases">
        <title>Genome sequencing of the rare red list fungi Antrodiella citrinella (Flaviporus citrinellus).</title>
        <authorList>
            <person name="Buettner E."/>
            <person name="Kellner H."/>
        </authorList>
    </citation>
    <scope>NUCLEOTIDE SEQUENCE [LARGE SCALE GENOMIC DNA]</scope>
    <source>
        <strain evidence="10 11">DSM 108506</strain>
    </source>
</reference>
<evidence type="ECO:0000256" key="8">
    <source>
        <dbReference type="RuleBase" id="RU000477"/>
    </source>
</evidence>
<keyword evidence="11" id="KW-1185">Reference proteome</keyword>
<evidence type="ECO:0000256" key="6">
    <source>
        <dbReference type="ARBA" id="ARBA00022989"/>
    </source>
</evidence>
<keyword evidence="5" id="KW-0677">Repeat</keyword>
<evidence type="ECO:0000313" key="10">
    <source>
        <dbReference type="EMBL" id="THH31338.1"/>
    </source>
</evidence>
<keyword evidence="4 8" id="KW-0812">Transmembrane</keyword>
<organism evidence="10 11">
    <name type="scientific">Antrodiella citrinella</name>
    <dbReference type="NCBI Taxonomy" id="2447956"/>
    <lineage>
        <taxon>Eukaryota</taxon>
        <taxon>Fungi</taxon>
        <taxon>Dikarya</taxon>
        <taxon>Basidiomycota</taxon>
        <taxon>Agaricomycotina</taxon>
        <taxon>Agaricomycetes</taxon>
        <taxon>Polyporales</taxon>
        <taxon>Steccherinaceae</taxon>
        <taxon>Antrodiella</taxon>
    </lineage>
</organism>
<dbReference type="Pfam" id="PF00230">
    <property type="entry name" value="MIP"/>
    <property type="match status" value="1"/>
</dbReference>
<name>A0A4S4N0S4_9APHY</name>
<dbReference type="EMBL" id="SGPM01000050">
    <property type="protein sequence ID" value="THH31338.1"/>
    <property type="molecule type" value="Genomic_DNA"/>
</dbReference>
<dbReference type="InterPro" id="IPR023271">
    <property type="entry name" value="Aquaporin-like"/>
</dbReference>
<proteinExistence type="inferred from homology"/>
<evidence type="ECO:0000256" key="7">
    <source>
        <dbReference type="ARBA" id="ARBA00023136"/>
    </source>
</evidence>
<accession>A0A4S4N0S4</accession>
<sequence length="165" mass="17983">MCSVFQSGIAYGIGLALAFILCASTSGGHFHPGLTIALVVTKKFPPVKAVRYIVSQILGSYVACLLVYVQYNGMISQATKVLEAAGTLNSVMFTPQGPAGIFAFYIRPGSNVGQVFLNEFVCDFVFGVVIWAVLDPTNPFVNPIYDSLDLWLDTLSFYLWIRPGR</sequence>
<feature type="transmembrane region" description="Helical" evidence="9">
    <location>
        <begin position="50"/>
        <end position="69"/>
    </location>
</feature>
<evidence type="ECO:0008006" key="12">
    <source>
        <dbReference type="Google" id="ProtNLM"/>
    </source>
</evidence>
<dbReference type="PRINTS" id="PR00783">
    <property type="entry name" value="MINTRINSICP"/>
</dbReference>
<dbReference type="InterPro" id="IPR000425">
    <property type="entry name" value="MIP"/>
</dbReference>
<feature type="transmembrane region" description="Helical" evidence="9">
    <location>
        <begin position="115"/>
        <end position="134"/>
    </location>
</feature>
<dbReference type="GO" id="GO:0015254">
    <property type="term" value="F:glycerol channel activity"/>
    <property type="evidence" value="ECO:0007669"/>
    <property type="project" value="TreeGrafter"/>
</dbReference>
<dbReference type="GO" id="GO:0015250">
    <property type="term" value="F:water channel activity"/>
    <property type="evidence" value="ECO:0007669"/>
    <property type="project" value="TreeGrafter"/>
</dbReference>
<comment type="caution">
    <text evidence="10">The sequence shown here is derived from an EMBL/GenBank/DDBJ whole genome shotgun (WGS) entry which is preliminary data.</text>
</comment>
<dbReference type="Proteomes" id="UP000308730">
    <property type="component" value="Unassembled WGS sequence"/>
</dbReference>
<evidence type="ECO:0000256" key="2">
    <source>
        <dbReference type="ARBA" id="ARBA00006175"/>
    </source>
</evidence>
<dbReference type="Gene3D" id="1.20.1080.10">
    <property type="entry name" value="Glycerol uptake facilitator protein"/>
    <property type="match status" value="1"/>
</dbReference>
<dbReference type="PANTHER" id="PTHR43829">
    <property type="entry name" value="AQUAPORIN OR AQUAGLYCEROPORIN RELATED"/>
    <property type="match status" value="1"/>
</dbReference>
<keyword evidence="7 9" id="KW-0472">Membrane</keyword>
<protein>
    <recommendedName>
        <fullName evidence="12">Aquaporin</fullName>
    </recommendedName>
</protein>
<dbReference type="OrthoDB" id="3222at2759"/>
<dbReference type="GO" id="GO:0005886">
    <property type="term" value="C:plasma membrane"/>
    <property type="evidence" value="ECO:0007669"/>
    <property type="project" value="TreeGrafter"/>
</dbReference>
<keyword evidence="3 8" id="KW-0813">Transport</keyword>
<dbReference type="InterPro" id="IPR050363">
    <property type="entry name" value="MIP/Aquaporin"/>
</dbReference>
<keyword evidence="6 9" id="KW-1133">Transmembrane helix</keyword>
<gene>
    <name evidence="10" type="ORF">EUX98_g2843</name>
</gene>
<evidence type="ECO:0000256" key="3">
    <source>
        <dbReference type="ARBA" id="ARBA00022448"/>
    </source>
</evidence>
<evidence type="ECO:0000256" key="1">
    <source>
        <dbReference type="ARBA" id="ARBA00004141"/>
    </source>
</evidence>